<keyword evidence="2" id="KW-1185">Reference proteome</keyword>
<dbReference type="EMBL" id="CP013118">
    <property type="protein sequence ID" value="ALO15216.1"/>
    <property type="molecule type" value="Genomic_DNA"/>
</dbReference>
<sequence length="39" mass="4764">MVIKNNSSAKITENTRWKPAVKKHKNRIFYYFYPGKTRF</sequence>
<evidence type="ECO:0000313" key="2">
    <source>
        <dbReference type="Proteomes" id="UP000064893"/>
    </source>
</evidence>
<name>A0A0S2HYT8_9BACT</name>
<dbReference type="KEGG" id="blq:L21SP5_01570"/>
<proteinExistence type="predicted"/>
<dbReference type="AlphaFoldDB" id="A0A0S2HYT8"/>
<protein>
    <submittedName>
        <fullName evidence="1">Uncharacterized protein</fullName>
    </submittedName>
</protein>
<reference evidence="1 2" key="1">
    <citation type="submission" date="2015-11" db="EMBL/GenBank/DDBJ databases">
        <title>Description and complete genome sequence of a novel strain predominating in hypersaline microbial mats and representing a new family of the Bacteriodetes phylum.</title>
        <authorList>
            <person name="Spring S."/>
            <person name="Bunk B."/>
            <person name="Sproer C."/>
            <person name="Klenk H.-P."/>
        </authorList>
    </citation>
    <scope>NUCLEOTIDE SEQUENCE [LARGE SCALE GENOMIC DNA]</scope>
    <source>
        <strain evidence="1 2">L21-Spi-D4</strain>
    </source>
</reference>
<accession>A0A0S2HYT8</accession>
<evidence type="ECO:0000313" key="1">
    <source>
        <dbReference type="EMBL" id="ALO15216.1"/>
    </source>
</evidence>
<gene>
    <name evidence="1" type="ORF">L21SP5_01570</name>
</gene>
<dbReference type="Proteomes" id="UP000064893">
    <property type="component" value="Chromosome"/>
</dbReference>
<dbReference type="STRING" id="1307839.L21SP5_01570"/>
<organism evidence="1 2">
    <name type="scientific">Salinivirga cyanobacteriivorans</name>
    <dbReference type="NCBI Taxonomy" id="1307839"/>
    <lineage>
        <taxon>Bacteria</taxon>
        <taxon>Pseudomonadati</taxon>
        <taxon>Bacteroidota</taxon>
        <taxon>Bacteroidia</taxon>
        <taxon>Bacteroidales</taxon>
        <taxon>Salinivirgaceae</taxon>
        <taxon>Salinivirga</taxon>
    </lineage>
</organism>